<dbReference type="AlphaFoldDB" id="Q47I79"/>
<proteinExistence type="predicted"/>
<evidence type="ECO:0008006" key="3">
    <source>
        <dbReference type="Google" id="ProtNLM"/>
    </source>
</evidence>
<protein>
    <recommendedName>
        <fullName evidence="3">Lipoprotein</fullName>
    </recommendedName>
</protein>
<dbReference type="STRING" id="159087.Daro_0696"/>
<dbReference type="EMBL" id="CP000089">
    <property type="protein sequence ID" value="AAZ45452.1"/>
    <property type="molecule type" value="Genomic_DNA"/>
</dbReference>
<dbReference type="HOGENOM" id="CLU_1388251_0_0_4"/>
<organism evidence="2">
    <name type="scientific">Dechloromonas aromatica (strain RCB)</name>
    <dbReference type="NCBI Taxonomy" id="159087"/>
    <lineage>
        <taxon>Bacteria</taxon>
        <taxon>Pseudomonadati</taxon>
        <taxon>Pseudomonadota</taxon>
        <taxon>Betaproteobacteria</taxon>
        <taxon>Rhodocyclales</taxon>
        <taxon>Azonexaceae</taxon>
        <taxon>Dechloromonas</taxon>
    </lineage>
</organism>
<dbReference type="PROSITE" id="PS51257">
    <property type="entry name" value="PROKAR_LIPOPROTEIN"/>
    <property type="match status" value="1"/>
</dbReference>
<evidence type="ECO:0000256" key="1">
    <source>
        <dbReference type="SAM" id="MobiDB-lite"/>
    </source>
</evidence>
<accession>Q47I79</accession>
<evidence type="ECO:0000313" key="2">
    <source>
        <dbReference type="EMBL" id="AAZ45452.1"/>
    </source>
</evidence>
<dbReference type="KEGG" id="dar:Daro_0696"/>
<name>Q47I79_DECAR</name>
<feature type="compositionally biased region" description="Polar residues" evidence="1">
    <location>
        <begin position="169"/>
        <end position="180"/>
    </location>
</feature>
<gene>
    <name evidence="2" type="ordered locus">Daro_0696</name>
</gene>
<feature type="region of interest" description="Disordered" evidence="1">
    <location>
        <begin position="169"/>
        <end position="196"/>
    </location>
</feature>
<sequence>MTFRHTSLHALQYLLRLFCLLGMLAVLTACQEEEYRGVLVAKFVDGSVHFLKRIAISSIEGPALSLSLVSKKKRCELIAPVPAGALSGITDCKEISGIAVLRCDGEIERQTRWQMTSCHSGFGRSIAGTEPAFLFGFSGNSYTAQNQLELAKEANFELPVNACPDGIKSSSPEECSTGSASLLPWLLGQPEEPRSP</sequence>
<reference evidence="2" key="1">
    <citation type="submission" date="2005-08" db="EMBL/GenBank/DDBJ databases">
        <title>Complete sequence of Dechloromonas aromatica RCB.</title>
        <authorList>
            <person name="Salinero K.K."/>
            <person name="Copeland A."/>
            <person name="Lucas S."/>
            <person name="Lapidus A."/>
            <person name="Barry K."/>
            <person name="Detter J.C."/>
            <person name="Glavina T."/>
            <person name="Hammon N."/>
            <person name="Israni S."/>
            <person name="Pitluck S."/>
            <person name="Di Bartolo G."/>
            <person name="Trong S."/>
            <person name="Schmutz J."/>
            <person name="Larimer F."/>
            <person name="Land M."/>
            <person name="Ivanova N."/>
            <person name="Richardson P."/>
        </authorList>
    </citation>
    <scope>NUCLEOTIDE SEQUENCE</scope>
    <source>
        <strain evidence="2">RCB</strain>
    </source>
</reference>